<reference evidence="3" key="1">
    <citation type="submission" date="2021-12" db="EMBL/GenBank/DDBJ databases">
        <authorList>
            <person name="Rodrigo-Torres L."/>
            <person name="Arahal R. D."/>
            <person name="Lucena T."/>
        </authorList>
    </citation>
    <scope>NUCLEOTIDE SEQUENCE</scope>
    <source>
        <strain evidence="3">CECT 8858</strain>
    </source>
</reference>
<evidence type="ECO:0000313" key="4">
    <source>
        <dbReference type="Proteomes" id="UP000837932"/>
    </source>
</evidence>
<dbReference type="RefSeq" id="WP_238807099.1">
    <property type="nucleotide sequence ID" value="NZ_CAKLPY010000002.1"/>
</dbReference>
<organism evidence="3 4">
    <name type="scientific">Emticicia aquatica</name>
    <dbReference type="NCBI Taxonomy" id="1681835"/>
    <lineage>
        <taxon>Bacteria</taxon>
        <taxon>Pseudomonadati</taxon>
        <taxon>Bacteroidota</taxon>
        <taxon>Cytophagia</taxon>
        <taxon>Cytophagales</taxon>
        <taxon>Leadbetterellaceae</taxon>
        <taxon>Emticicia</taxon>
    </lineage>
</organism>
<evidence type="ECO:0000256" key="1">
    <source>
        <dbReference type="SAM" id="MobiDB-lite"/>
    </source>
</evidence>
<dbReference type="Proteomes" id="UP000837932">
    <property type="component" value="Unassembled WGS sequence"/>
</dbReference>
<keyword evidence="2" id="KW-0732">Signal</keyword>
<feature type="signal peptide" evidence="2">
    <location>
        <begin position="1"/>
        <end position="20"/>
    </location>
</feature>
<feature type="compositionally biased region" description="Basic and acidic residues" evidence="1">
    <location>
        <begin position="221"/>
        <end position="234"/>
    </location>
</feature>
<proteinExistence type="predicted"/>
<feature type="region of interest" description="Disordered" evidence="1">
    <location>
        <begin position="212"/>
        <end position="234"/>
    </location>
</feature>
<sequence length="234" mass="26465">MKKTIYYSLVILCVSLQSIAGTLKGAWEMIPENSSSNQRVVMIATQNYLSISVFEKNLYIRSYGGTYEINDSGLTLTLEFNDKHPENVGTKVIYKYSRTGDSFTIENQAKTTWKRIDKGSDALSGNWRITAREGQDGNMNEMKRGARKTLKICSETRFQWIAINPETKEFSGTGGGTYLLKDGKYVETLDFFSRDNNRVGASLSFDAKLEGNKWQHSGKSSKGDKVNEIWEKEN</sequence>
<accession>A0ABM9AS74</accession>
<feature type="chain" id="PRO_5047282200" description="Membrane or secreted protein" evidence="2">
    <location>
        <begin position="21"/>
        <end position="234"/>
    </location>
</feature>
<evidence type="ECO:0000313" key="3">
    <source>
        <dbReference type="EMBL" id="CAH0996544.1"/>
    </source>
</evidence>
<dbReference type="Gene3D" id="2.40.128.490">
    <property type="entry name" value="Uncharacterised protein PF14869, DUF4488"/>
    <property type="match status" value="1"/>
</dbReference>
<evidence type="ECO:0000256" key="2">
    <source>
        <dbReference type="SAM" id="SignalP"/>
    </source>
</evidence>
<name>A0ABM9AS74_9BACT</name>
<keyword evidence="4" id="KW-1185">Reference proteome</keyword>
<protein>
    <recommendedName>
        <fullName evidence="5">Membrane or secreted protein</fullName>
    </recommendedName>
</protein>
<gene>
    <name evidence="3" type="ORF">EMA8858_02676</name>
</gene>
<comment type="caution">
    <text evidence="3">The sequence shown here is derived from an EMBL/GenBank/DDBJ whole genome shotgun (WGS) entry which is preliminary data.</text>
</comment>
<dbReference type="EMBL" id="CAKLPY010000002">
    <property type="protein sequence ID" value="CAH0996544.1"/>
    <property type="molecule type" value="Genomic_DNA"/>
</dbReference>
<evidence type="ECO:0008006" key="5">
    <source>
        <dbReference type="Google" id="ProtNLM"/>
    </source>
</evidence>